<evidence type="ECO:0000313" key="3">
    <source>
        <dbReference type="Proteomes" id="UP000070810"/>
    </source>
</evidence>
<keyword evidence="1" id="KW-0812">Transmembrane</keyword>
<evidence type="ECO:0000256" key="1">
    <source>
        <dbReference type="SAM" id="Phobius"/>
    </source>
</evidence>
<reference evidence="2 3" key="1">
    <citation type="journal article" date="2016" name="Front. Microbiol.">
        <title>Genomic Resource of Rice Seed Associated Bacteria.</title>
        <authorList>
            <person name="Midha S."/>
            <person name="Bansal K."/>
            <person name="Sharma S."/>
            <person name="Kumar N."/>
            <person name="Patil P.P."/>
            <person name="Chaudhry V."/>
            <person name="Patil P.B."/>
        </authorList>
    </citation>
    <scope>NUCLEOTIDE SEQUENCE [LARGE SCALE GENOMIC DNA]</scope>
    <source>
        <strain evidence="2 3">NS354</strain>
    </source>
</reference>
<gene>
    <name evidence="2" type="ORF">NS354_08625</name>
</gene>
<dbReference type="EMBL" id="LDRK01000052">
    <property type="protein sequence ID" value="KTR85573.1"/>
    <property type="molecule type" value="Genomic_DNA"/>
</dbReference>
<keyword evidence="3" id="KW-1185">Reference proteome</keyword>
<feature type="transmembrane region" description="Helical" evidence="1">
    <location>
        <begin position="32"/>
        <end position="52"/>
    </location>
</feature>
<proteinExistence type="predicted"/>
<organism evidence="2 3">
    <name type="scientific">Leucobacter chromiiresistens</name>
    <dbReference type="NCBI Taxonomy" id="1079994"/>
    <lineage>
        <taxon>Bacteria</taxon>
        <taxon>Bacillati</taxon>
        <taxon>Actinomycetota</taxon>
        <taxon>Actinomycetes</taxon>
        <taxon>Micrococcales</taxon>
        <taxon>Microbacteriaceae</taxon>
        <taxon>Leucobacter</taxon>
    </lineage>
</organism>
<sequence>MRVLLMMLVGEFAFLLGAGVLAGPPRPEALWFGSLMWWAVSACIIGLILTYFGWNGAIYPQGVVSYVRDAQNLVIRTPRVRKTIIGSLFVVSNVVFGACSVVALCWAISVGAELRRSWWSGMVTTSLFLPVSLYIARHVCRFAFRSPGITLAPTGISGRTEGGHLEETDWGAVSAVSAVRTAATRRLPAYTSVRIETARAAFTASSMAFDSDPHGVTSVIEFFRQHPEHRNALQDPRAALELVRNAMLSGWRGAEAAA</sequence>
<dbReference type="AlphaFoldDB" id="A0A147EMN4"/>
<keyword evidence="1" id="KW-1133">Transmembrane helix</keyword>
<feature type="transmembrane region" description="Helical" evidence="1">
    <location>
        <begin position="118"/>
        <end position="136"/>
    </location>
</feature>
<comment type="caution">
    <text evidence="2">The sequence shown here is derived from an EMBL/GenBank/DDBJ whole genome shotgun (WGS) entry which is preliminary data.</text>
</comment>
<accession>A0A147EMN4</accession>
<name>A0A147EMN4_9MICO</name>
<dbReference type="PATRIC" id="fig|1079994.3.peg.1936"/>
<protein>
    <submittedName>
        <fullName evidence="2">Uncharacterized protein</fullName>
    </submittedName>
</protein>
<dbReference type="Proteomes" id="UP000070810">
    <property type="component" value="Unassembled WGS sequence"/>
</dbReference>
<feature type="transmembrane region" description="Helical" evidence="1">
    <location>
        <begin position="84"/>
        <end position="112"/>
    </location>
</feature>
<keyword evidence="1" id="KW-0472">Membrane</keyword>
<evidence type="ECO:0000313" key="2">
    <source>
        <dbReference type="EMBL" id="KTR85573.1"/>
    </source>
</evidence>